<dbReference type="Pfam" id="PF09445">
    <property type="entry name" value="Methyltransf_15"/>
    <property type="match status" value="1"/>
</dbReference>
<comment type="catalytic activity">
    <reaction evidence="3">
        <text>a 5'-end (N(2),N(7)-dimethyl 5'-triphosphoguanosine)-ribonucleoside in snoRNA + S-adenosyl-L-methionine = a 5'-end (N(2),N(2),N(7)-trimethyl 5'-triphosphoguanosine)-ribonucleoside in snoRNA + S-adenosyl-L-homocysteine + H(+)</text>
        <dbReference type="Rhea" id="RHEA:78507"/>
        <dbReference type="Rhea" id="RHEA-COMP:19088"/>
        <dbReference type="Rhea" id="RHEA-COMP:19090"/>
        <dbReference type="ChEBI" id="CHEBI:15378"/>
        <dbReference type="ChEBI" id="CHEBI:57856"/>
        <dbReference type="ChEBI" id="CHEBI:59789"/>
        <dbReference type="ChEBI" id="CHEBI:167623"/>
        <dbReference type="ChEBI" id="CHEBI:172880"/>
    </reaction>
    <physiologicalReaction direction="left-to-right" evidence="3">
        <dbReference type="Rhea" id="RHEA:78508"/>
    </physiologicalReaction>
</comment>
<dbReference type="InterPro" id="IPR019012">
    <property type="entry name" value="RNA_cap_Gua-N2-MeTrfase"/>
</dbReference>
<proteinExistence type="inferred from homology"/>
<feature type="compositionally biased region" description="Polar residues" evidence="8">
    <location>
        <begin position="128"/>
        <end position="138"/>
    </location>
</feature>
<dbReference type="InterPro" id="IPR029063">
    <property type="entry name" value="SAM-dependent_MTases_sf"/>
</dbReference>
<comment type="catalytic activity">
    <reaction evidence="4">
        <text>a 5'-end (N(7)-methyl 5'-triphosphoguanosine)-ribonucleoside in snoRNA + S-adenosyl-L-methionine = a 5'-end (N(2),N(7)-dimethyl 5'-triphosphoguanosine)-ribonucleoside in snoRNA + S-adenosyl-L-homocysteine + H(+)</text>
        <dbReference type="Rhea" id="RHEA:78475"/>
        <dbReference type="Rhea" id="RHEA-COMP:19086"/>
        <dbReference type="Rhea" id="RHEA-COMP:19088"/>
        <dbReference type="ChEBI" id="CHEBI:15378"/>
        <dbReference type="ChEBI" id="CHEBI:57856"/>
        <dbReference type="ChEBI" id="CHEBI:59789"/>
        <dbReference type="ChEBI" id="CHEBI:156461"/>
        <dbReference type="ChEBI" id="CHEBI:172880"/>
    </reaction>
    <physiologicalReaction direction="left-to-right" evidence="4">
        <dbReference type="Rhea" id="RHEA:78476"/>
    </physiologicalReaction>
</comment>
<dbReference type="Proteomes" id="UP001057375">
    <property type="component" value="Unassembled WGS sequence"/>
</dbReference>
<sequence length="624" mass="68894">MGKKSANKIPKDILFIHKLQHENPVSEKGKNPSKTKVVSDIIEDNESSETEYTYSYESSNEESESSESSSRSLEHGEPKETDATSPHSETRILKPSVPAPPSELPPNMKNLGGVSSKTKEKKALSTKGFGSSGSVESETLNKRASRKKQMKQIQKQQKRPSETLFSTPLATSGQTSVSPCVFKSPMSPYPTAKEGAISEIEPALWRCPHSRIIVTSSYPSIPYYHSLSAEFLLRGLSIEDVWGSVESVKDRDYTMVSNGTLLFSPKLGMSSSKVAPQFAQQRAEGVSLDPAYFNKLQGSVFVPSSHKTTSLDPSQLSFKPTDIAPASVPNVLLPPAMHLGKDWKDHNPPRKMYERRQALFSRFDDCLLTHEAFYSITPHSIADSITTKLCDRLDVLYGGGEDRYVVVDVCAGAGGNAISIARDERVKLVVCIDVDPFTIQCLVHNAHVYGVAHKIMPIVASYEVGLRQVSAMDTKIHAILSSPPWGGEMYARTGYPLATAVPLPGGFCGLLHSCLSLCSEVMFVLPRSLKFDTVSSVCDSEPLCRGTVEVQQCFDDRTFVRVLGIWVGGLVEDGRKGRKRRGRERIIEYKKRKGEDISDMKDEEEMEQCEIIEEDSTGVIDQQK</sequence>
<protein>
    <recommendedName>
        <fullName evidence="1">Trimethylguanosine synthase</fullName>
    </recommendedName>
    <alternativeName>
        <fullName evidence="7">Cap-specific guanine-N(2) methyltransferase</fullName>
    </alternativeName>
</protein>
<evidence type="ECO:0000313" key="10">
    <source>
        <dbReference type="Proteomes" id="UP001057375"/>
    </source>
</evidence>
<dbReference type="GO" id="GO:0008168">
    <property type="term" value="F:methyltransferase activity"/>
    <property type="evidence" value="ECO:0007669"/>
    <property type="project" value="UniProtKB-KW"/>
</dbReference>
<evidence type="ECO:0000256" key="7">
    <source>
        <dbReference type="ARBA" id="ARBA00049790"/>
    </source>
</evidence>
<evidence type="ECO:0000256" key="4">
    <source>
        <dbReference type="ARBA" id="ARBA00048740"/>
    </source>
</evidence>
<name>A0ABQ5KIR1_9EUKA</name>
<keyword evidence="9" id="KW-0808">Transferase</keyword>
<dbReference type="PANTHER" id="PTHR14741">
    <property type="entry name" value="S-ADENOSYLMETHIONINE-DEPENDENT METHYLTRANSFERASE RELATED"/>
    <property type="match status" value="1"/>
</dbReference>
<evidence type="ECO:0000256" key="6">
    <source>
        <dbReference type="ARBA" id="ARBA00049075"/>
    </source>
</evidence>
<dbReference type="Gene3D" id="3.40.50.150">
    <property type="entry name" value="Vaccinia Virus protein VP39"/>
    <property type="match status" value="1"/>
</dbReference>
<comment type="caution">
    <text evidence="9">The sequence shown here is derived from an EMBL/GenBank/DDBJ whole genome shotgun (WGS) entry which is preliminary data.</text>
</comment>
<keyword evidence="10" id="KW-1185">Reference proteome</keyword>
<dbReference type="SUPFAM" id="SSF53335">
    <property type="entry name" value="S-adenosyl-L-methionine-dependent methyltransferases"/>
    <property type="match status" value="1"/>
</dbReference>
<dbReference type="EMBL" id="BQXS01009982">
    <property type="protein sequence ID" value="GKT32407.1"/>
    <property type="molecule type" value="Genomic_DNA"/>
</dbReference>
<evidence type="ECO:0000256" key="3">
    <source>
        <dbReference type="ARBA" id="ARBA00047418"/>
    </source>
</evidence>
<comment type="catalytic activity">
    <reaction evidence="5">
        <text>a 5'-end (N(2),N(7)-dimethyl 5'-triphosphoguanosine)-ribonucleoside in snRNA + S-adenosyl-L-methionine = a 5'-end (N(2),N(2),N(7)-trimethyl 5'-triphosphoguanosine)-ribonucleoside in snRNA + S-adenosyl-L-homocysteine + H(+)</text>
        <dbReference type="Rhea" id="RHEA:78479"/>
        <dbReference type="Rhea" id="RHEA-COMP:19087"/>
        <dbReference type="Rhea" id="RHEA-COMP:19089"/>
        <dbReference type="ChEBI" id="CHEBI:15378"/>
        <dbReference type="ChEBI" id="CHEBI:57856"/>
        <dbReference type="ChEBI" id="CHEBI:59789"/>
        <dbReference type="ChEBI" id="CHEBI:167623"/>
        <dbReference type="ChEBI" id="CHEBI:172880"/>
    </reaction>
    <physiologicalReaction direction="left-to-right" evidence="5">
        <dbReference type="Rhea" id="RHEA:78480"/>
    </physiologicalReaction>
</comment>
<feature type="compositionally biased region" description="Basic and acidic residues" evidence="8">
    <location>
        <begin position="20"/>
        <end position="30"/>
    </location>
</feature>
<keyword evidence="9" id="KW-0489">Methyltransferase</keyword>
<evidence type="ECO:0000256" key="8">
    <source>
        <dbReference type="SAM" id="MobiDB-lite"/>
    </source>
</evidence>
<comment type="similarity">
    <text evidence="2">Belongs to the methyltransferase superfamily. Trimethylguanosine synthase family.</text>
</comment>
<comment type="catalytic activity">
    <reaction evidence="6">
        <text>a 5'-end (N(7)-methyl 5'-triphosphoguanosine)-ribonucleoside in snRNA + S-adenosyl-L-methionine = a 5'-end (N(2),N(7)-dimethyl 5'-triphosphoguanosine)-ribonucleoside in snRNA + S-adenosyl-L-homocysteine + H(+)</text>
        <dbReference type="Rhea" id="RHEA:78471"/>
        <dbReference type="Rhea" id="RHEA-COMP:19085"/>
        <dbReference type="Rhea" id="RHEA-COMP:19087"/>
        <dbReference type="ChEBI" id="CHEBI:15378"/>
        <dbReference type="ChEBI" id="CHEBI:57856"/>
        <dbReference type="ChEBI" id="CHEBI:59789"/>
        <dbReference type="ChEBI" id="CHEBI:156461"/>
        <dbReference type="ChEBI" id="CHEBI:172880"/>
    </reaction>
    <physiologicalReaction direction="left-to-right" evidence="6">
        <dbReference type="Rhea" id="RHEA:78472"/>
    </physiologicalReaction>
</comment>
<evidence type="ECO:0000256" key="1">
    <source>
        <dbReference type="ARBA" id="ARBA00018517"/>
    </source>
</evidence>
<feature type="region of interest" description="Disordered" evidence="8">
    <location>
        <begin position="20"/>
        <end position="170"/>
    </location>
</feature>
<feature type="compositionally biased region" description="Basic and acidic residues" evidence="8">
    <location>
        <begin position="72"/>
        <end position="92"/>
    </location>
</feature>
<gene>
    <name evidence="9" type="ORF">ADUPG1_006575</name>
</gene>
<accession>A0ABQ5KIR1</accession>
<dbReference type="CDD" id="cd02440">
    <property type="entry name" value="AdoMet_MTases"/>
    <property type="match status" value="1"/>
</dbReference>
<evidence type="ECO:0000256" key="2">
    <source>
        <dbReference type="ARBA" id="ARBA00025783"/>
    </source>
</evidence>
<evidence type="ECO:0000313" key="9">
    <source>
        <dbReference type="EMBL" id="GKT32407.1"/>
    </source>
</evidence>
<dbReference type="GO" id="GO:0032259">
    <property type="term" value="P:methylation"/>
    <property type="evidence" value="ECO:0007669"/>
    <property type="project" value="UniProtKB-KW"/>
</dbReference>
<dbReference type="PANTHER" id="PTHR14741:SF32">
    <property type="entry name" value="TRIMETHYLGUANOSINE SYNTHASE"/>
    <property type="match status" value="1"/>
</dbReference>
<evidence type="ECO:0000256" key="5">
    <source>
        <dbReference type="ARBA" id="ARBA00048763"/>
    </source>
</evidence>
<organism evidence="9 10">
    <name type="scientific">Aduncisulcus paluster</name>
    <dbReference type="NCBI Taxonomy" id="2918883"/>
    <lineage>
        <taxon>Eukaryota</taxon>
        <taxon>Metamonada</taxon>
        <taxon>Carpediemonas-like organisms</taxon>
        <taxon>Aduncisulcus</taxon>
    </lineage>
</organism>
<reference evidence="9" key="1">
    <citation type="submission" date="2022-03" db="EMBL/GenBank/DDBJ databases">
        <title>Draft genome sequence of Aduncisulcus paluster, a free-living microaerophilic Fornicata.</title>
        <authorList>
            <person name="Yuyama I."/>
            <person name="Kume K."/>
            <person name="Tamura T."/>
            <person name="Inagaki Y."/>
            <person name="Hashimoto T."/>
        </authorList>
    </citation>
    <scope>NUCLEOTIDE SEQUENCE</scope>
    <source>
        <strain evidence="9">NY0171</strain>
    </source>
</reference>